<evidence type="ECO:0000256" key="2">
    <source>
        <dbReference type="ARBA" id="ARBA00022475"/>
    </source>
</evidence>
<evidence type="ECO:0000256" key="6">
    <source>
        <dbReference type="SAM" id="Phobius"/>
    </source>
</evidence>
<accession>A0A2P6MHM1</accession>
<feature type="transmembrane region" description="Helical" evidence="6">
    <location>
        <begin position="47"/>
        <end position="67"/>
    </location>
</feature>
<reference evidence="8 9" key="1">
    <citation type="submission" date="2018-03" db="EMBL/GenBank/DDBJ databases">
        <title>Bacillus urumqiensis sp. nov., a moderately haloalkaliphilic bacterium isolated from a salt lake.</title>
        <authorList>
            <person name="Zhao B."/>
            <person name="Liao Z."/>
        </authorList>
    </citation>
    <scope>NUCLEOTIDE SEQUENCE [LARGE SCALE GENOMIC DNA]</scope>
    <source>
        <strain evidence="8 9">BZ-SZ-XJ18</strain>
    </source>
</reference>
<comment type="subcellular location">
    <subcellularLocation>
        <location evidence="1">Cell membrane</location>
        <topology evidence="1">Multi-pass membrane protein</topology>
    </subcellularLocation>
</comment>
<keyword evidence="5 6" id="KW-0472">Membrane</keyword>
<dbReference type="EMBL" id="PVNS01000006">
    <property type="protein sequence ID" value="PRO65795.1"/>
    <property type="molecule type" value="Genomic_DNA"/>
</dbReference>
<feature type="transmembrane region" description="Helical" evidence="6">
    <location>
        <begin position="12"/>
        <end position="35"/>
    </location>
</feature>
<name>A0A2P6MHM1_ALKUR</name>
<dbReference type="RefSeq" id="WP_105958891.1">
    <property type="nucleotide sequence ID" value="NZ_PVNS01000006.1"/>
</dbReference>
<evidence type="ECO:0000256" key="4">
    <source>
        <dbReference type="ARBA" id="ARBA00022989"/>
    </source>
</evidence>
<gene>
    <name evidence="8" type="ORF">C6I21_07815</name>
</gene>
<evidence type="ECO:0000259" key="7">
    <source>
        <dbReference type="Pfam" id="PF06271"/>
    </source>
</evidence>
<dbReference type="AlphaFoldDB" id="A0A2P6MHM1"/>
<dbReference type="OrthoDB" id="1787043at2"/>
<keyword evidence="2" id="KW-1003">Cell membrane</keyword>
<sequence>MYISEPVGFWQRLGALLVDAFLILIVISVTAFIVYGSFAAENQGLQAFEGLVTLLYNLVLPPMWYGYTVGKRALGIRIAKEDGTQVTVFTMFMRYIVSGIVYLLTLGIGAIVSIVMIIVRKDHRAIHDFIAGTYVTSTEPDGR</sequence>
<keyword evidence="3 6" id="KW-0812">Transmembrane</keyword>
<evidence type="ECO:0000256" key="3">
    <source>
        <dbReference type="ARBA" id="ARBA00022692"/>
    </source>
</evidence>
<protein>
    <submittedName>
        <fullName evidence="8">RDD family protein</fullName>
    </submittedName>
</protein>
<proteinExistence type="predicted"/>
<evidence type="ECO:0000256" key="1">
    <source>
        <dbReference type="ARBA" id="ARBA00004651"/>
    </source>
</evidence>
<dbReference type="InterPro" id="IPR010432">
    <property type="entry name" value="RDD"/>
</dbReference>
<keyword evidence="9" id="KW-1185">Reference proteome</keyword>
<dbReference type="PANTHER" id="PTHR36115:SF9">
    <property type="entry name" value="LMO1584 PROTEIN"/>
    <property type="match status" value="1"/>
</dbReference>
<dbReference type="InterPro" id="IPR051791">
    <property type="entry name" value="Pra-immunoreactive"/>
</dbReference>
<organism evidence="8 9">
    <name type="scientific">Alkalicoccus urumqiensis</name>
    <name type="common">Bacillus urumqiensis</name>
    <dbReference type="NCBI Taxonomy" id="1548213"/>
    <lineage>
        <taxon>Bacteria</taxon>
        <taxon>Bacillati</taxon>
        <taxon>Bacillota</taxon>
        <taxon>Bacilli</taxon>
        <taxon>Bacillales</taxon>
        <taxon>Bacillaceae</taxon>
        <taxon>Alkalicoccus</taxon>
    </lineage>
</organism>
<evidence type="ECO:0000313" key="8">
    <source>
        <dbReference type="EMBL" id="PRO65795.1"/>
    </source>
</evidence>
<feature type="transmembrane region" description="Helical" evidence="6">
    <location>
        <begin position="95"/>
        <end position="119"/>
    </location>
</feature>
<evidence type="ECO:0000256" key="5">
    <source>
        <dbReference type="ARBA" id="ARBA00023136"/>
    </source>
</evidence>
<evidence type="ECO:0000313" key="9">
    <source>
        <dbReference type="Proteomes" id="UP000243650"/>
    </source>
</evidence>
<keyword evidence="4 6" id="KW-1133">Transmembrane helix</keyword>
<dbReference type="Proteomes" id="UP000243650">
    <property type="component" value="Unassembled WGS sequence"/>
</dbReference>
<dbReference type="Pfam" id="PF06271">
    <property type="entry name" value="RDD"/>
    <property type="match status" value="1"/>
</dbReference>
<feature type="domain" description="RDD" evidence="7">
    <location>
        <begin position="7"/>
        <end position="132"/>
    </location>
</feature>
<comment type="caution">
    <text evidence="8">The sequence shown here is derived from an EMBL/GenBank/DDBJ whole genome shotgun (WGS) entry which is preliminary data.</text>
</comment>
<dbReference type="PANTHER" id="PTHR36115">
    <property type="entry name" value="PROLINE-RICH ANTIGEN HOMOLOG-RELATED"/>
    <property type="match status" value="1"/>
</dbReference>
<dbReference type="GO" id="GO:0005886">
    <property type="term" value="C:plasma membrane"/>
    <property type="evidence" value="ECO:0007669"/>
    <property type="project" value="UniProtKB-SubCell"/>
</dbReference>